<dbReference type="Gene3D" id="3.40.50.150">
    <property type="entry name" value="Vaccinia Virus protein VP39"/>
    <property type="match status" value="1"/>
</dbReference>
<accession>A0A841RI52</accession>
<keyword evidence="2" id="KW-1185">Reference proteome</keyword>
<keyword evidence="1" id="KW-0489">Methyltransferase</keyword>
<dbReference type="RefSeq" id="WP_184748211.1">
    <property type="nucleotide sequence ID" value="NZ_JACHGJ010000008.1"/>
</dbReference>
<keyword evidence="1" id="KW-0808">Transferase</keyword>
<dbReference type="CDD" id="cd02440">
    <property type="entry name" value="AdoMet_MTases"/>
    <property type="match status" value="1"/>
</dbReference>
<protein>
    <submittedName>
        <fullName evidence="1">2-polyprenyl-3-methyl-5-hydroxy-6-metoxy-1, 4-benzoquinol methylase</fullName>
    </submittedName>
</protein>
<organism evidence="1 2">
    <name type="scientific">Spirochaeta isovalerica</name>
    <dbReference type="NCBI Taxonomy" id="150"/>
    <lineage>
        <taxon>Bacteria</taxon>
        <taxon>Pseudomonadati</taxon>
        <taxon>Spirochaetota</taxon>
        <taxon>Spirochaetia</taxon>
        <taxon>Spirochaetales</taxon>
        <taxon>Spirochaetaceae</taxon>
        <taxon>Spirochaeta</taxon>
    </lineage>
</organism>
<dbReference type="AlphaFoldDB" id="A0A841RI52"/>
<dbReference type="GO" id="GO:0008168">
    <property type="term" value="F:methyltransferase activity"/>
    <property type="evidence" value="ECO:0007669"/>
    <property type="project" value="UniProtKB-KW"/>
</dbReference>
<dbReference type="InterPro" id="IPR029063">
    <property type="entry name" value="SAM-dependent_MTases_sf"/>
</dbReference>
<dbReference type="SUPFAM" id="SSF53335">
    <property type="entry name" value="S-adenosyl-L-methionine-dependent methyltransferases"/>
    <property type="match status" value="1"/>
</dbReference>
<dbReference type="Proteomes" id="UP000587760">
    <property type="component" value="Unassembled WGS sequence"/>
</dbReference>
<dbReference type="Pfam" id="PF13489">
    <property type="entry name" value="Methyltransf_23"/>
    <property type="match status" value="1"/>
</dbReference>
<evidence type="ECO:0000313" key="2">
    <source>
        <dbReference type="Proteomes" id="UP000587760"/>
    </source>
</evidence>
<comment type="caution">
    <text evidence="1">The sequence shown here is derived from an EMBL/GenBank/DDBJ whole genome shotgun (WGS) entry which is preliminary data.</text>
</comment>
<reference evidence="1 2" key="1">
    <citation type="submission" date="2020-08" db="EMBL/GenBank/DDBJ databases">
        <title>Genomic Encyclopedia of Type Strains, Phase IV (KMG-IV): sequencing the most valuable type-strain genomes for metagenomic binning, comparative biology and taxonomic classification.</title>
        <authorList>
            <person name="Goeker M."/>
        </authorList>
    </citation>
    <scope>NUCLEOTIDE SEQUENCE [LARGE SCALE GENOMIC DNA]</scope>
    <source>
        <strain evidence="1 2">DSM 2461</strain>
    </source>
</reference>
<dbReference type="EMBL" id="JACHGJ010000008">
    <property type="protein sequence ID" value="MBB6481982.1"/>
    <property type="molecule type" value="Genomic_DNA"/>
</dbReference>
<dbReference type="PANTHER" id="PTHR43591">
    <property type="entry name" value="METHYLTRANSFERASE"/>
    <property type="match status" value="1"/>
</dbReference>
<gene>
    <name evidence="1" type="ORF">HNR50_003663</name>
</gene>
<sequence length="280" mass="31673">MKTFSIVPENNEKSAEILCPVCGGAKFDSLWDCDGFSFKQCLSCGLLMQNPQPLFEALDKRYDEEYFRYEQENDQIFFELMLKGLSDIGFDSLYSDRKDSMSFLDIGCATGVLVRHFQDRGWISRGVELCGPAAEWGSRERNIEIFSGTVEQASFEDNSFDVVHCSHLIEHLNDPSAFLDEVFRILKPGGRFICTTPNASGLQARLFKSKWRSAIADHMFLFSVKTLSGLLREKSFTVETVKTWGGLGRGYGPVLLKSILDYLAKKLNFGDVMIISSQKR</sequence>
<name>A0A841RI52_9SPIO</name>
<dbReference type="GO" id="GO:0032259">
    <property type="term" value="P:methylation"/>
    <property type="evidence" value="ECO:0007669"/>
    <property type="project" value="UniProtKB-KW"/>
</dbReference>
<dbReference type="PANTHER" id="PTHR43591:SF110">
    <property type="entry name" value="RHODANESE DOMAIN-CONTAINING PROTEIN"/>
    <property type="match status" value="1"/>
</dbReference>
<evidence type="ECO:0000313" key="1">
    <source>
        <dbReference type="EMBL" id="MBB6481982.1"/>
    </source>
</evidence>
<proteinExistence type="predicted"/>